<evidence type="ECO:0000259" key="1">
    <source>
        <dbReference type="Pfam" id="PF07883"/>
    </source>
</evidence>
<dbReference type="InterPro" id="IPR013096">
    <property type="entry name" value="Cupin_2"/>
</dbReference>
<dbReference type="PANTHER" id="PTHR37694:SF1">
    <property type="entry name" value="SLR8022 PROTEIN"/>
    <property type="match status" value="1"/>
</dbReference>
<keyword evidence="3" id="KW-1185">Reference proteome</keyword>
<dbReference type="Proteomes" id="UP001519272">
    <property type="component" value="Unassembled WGS sequence"/>
</dbReference>
<dbReference type="SUPFAM" id="SSF51182">
    <property type="entry name" value="RmlC-like cupins"/>
    <property type="match status" value="1"/>
</dbReference>
<dbReference type="RefSeq" id="WP_210088583.1">
    <property type="nucleotide sequence ID" value="NZ_JAGGKG010000005.1"/>
</dbReference>
<sequence>MENQTLIRNLEQASVIRLDQQVTVEPQQTSSMTLVQRPNFGMTLFALDKGQEIKKHSSPGDAMVNVIEGVAEITIGDDVYNVRAGETIIMPSTIPHGLRAVEDSFKMLLIIVKP</sequence>
<feature type="domain" description="Cupin type-2" evidence="1">
    <location>
        <begin position="44"/>
        <end position="110"/>
    </location>
</feature>
<organism evidence="2 3">
    <name type="scientific">Paenibacillus turicensis</name>
    <dbReference type="NCBI Taxonomy" id="160487"/>
    <lineage>
        <taxon>Bacteria</taxon>
        <taxon>Bacillati</taxon>
        <taxon>Bacillota</taxon>
        <taxon>Bacilli</taxon>
        <taxon>Bacillales</taxon>
        <taxon>Paenibacillaceae</taxon>
        <taxon>Paenibacillus</taxon>
    </lineage>
</organism>
<gene>
    <name evidence="2" type="ORF">J2Z32_001543</name>
</gene>
<protein>
    <submittedName>
        <fullName evidence="2">Quercetin dioxygenase-like cupin family protein</fullName>
    </submittedName>
</protein>
<evidence type="ECO:0000313" key="2">
    <source>
        <dbReference type="EMBL" id="MBP1904919.1"/>
    </source>
</evidence>
<dbReference type="Pfam" id="PF07883">
    <property type="entry name" value="Cupin_2"/>
    <property type="match status" value="1"/>
</dbReference>
<dbReference type="InterPro" id="IPR011051">
    <property type="entry name" value="RmlC_Cupin_sf"/>
</dbReference>
<accession>A0ABS4FR83</accession>
<name>A0ABS4FR83_9BACL</name>
<dbReference type="PANTHER" id="PTHR37694">
    <property type="entry name" value="SLR8022 PROTEIN"/>
    <property type="match status" value="1"/>
</dbReference>
<dbReference type="EMBL" id="JAGGKG010000005">
    <property type="protein sequence ID" value="MBP1904919.1"/>
    <property type="molecule type" value="Genomic_DNA"/>
</dbReference>
<evidence type="ECO:0000313" key="3">
    <source>
        <dbReference type="Proteomes" id="UP001519272"/>
    </source>
</evidence>
<dbReference type="Gene3D" id="2.60.120.10">
    <property type="entry name" value="Jelly Rolls"/>
    <property type="match status" value="1"/>
</dbReference>
<dbReference type="CDD" id="cd02230">
    <property type="entry name" value="cupin_HP0902-like"/>
    <property type="match status" value="1"/>
</dbReference>
<comment type="caution">
    <text evidence="2">The sequence shown here is derived from an EMBL/GenBank/DDBJ whole genome shotgun (WGS) entry which is preliminary data.</text>
</comment>
<dbReference type="InterPro" id="IPR014710">
    <property type="entry name" value="RmlC-like_jellyroll"/>
</dbReference>
<reference evidence="2 3" key="1">
    <citation type="submission" date="2021-03" db="EMBL/GenBank/DDBJ databases">
        <title>Genomic Encyclopedia of Type Strains, Phase IV (KMG-IV): sequencing the most valuable type-strain genomes for metagenomic binning, comparative biology and taxonomic classification.</title>
        <authorList>
            <person name="Goeker M."/>
        </authorList>
    </citation>
    <scope>NUCLEOTIDE SEQUENCE [LARGE SCALE GENOMIC DNA]</scope>
    <source>
        <strain evidence="2 3">DSM 14349</strain>
    </source>
</reference>
<proteinExistence type="predicted"/>